<dbReference type="Pfam" id="PF04134">
    <property type="entry name" value="DCC1-like"/>
    <property type="match status" value="1"/>
</dbReference>
<dbReference type="InterPro" id="IPR052927">
    <property type="entry name" value="DCC_oxidoreductase"/>
</dbReference>
<comment type="caution">
    <text evidence="1">The sequence shown here is derived from an EMBL/GenBank/DDBJ whole genome shotgun (WGS) entry which is preliminary data.</text>
</comment>
<keyword evidence="2" id="KW-1185">Reference proteome</keyword>
<protein>
    <submittedName>
        <fullName evidence="1">Membrane protein</fullName>
    </submittedName>
</protein>
<gene>
    <name evidence="1" type="ORF">GCM10007067_02190</name>
</gene>
<reference evidence="1" key="1">
    <citation type="journal article" date="2014" name="Int. J. Syst. Evol. Microbiol.">
        <title>Complete genome sequence of Corynebacterium casei LMG S-19264T (=DSM 44701T), isolated from a smear-ripened cheese.</title>
        <authorList>
            <consortium name="US DOE Joint Genome Institute (JGI-PGF)"/>
            <person name="Walter F."/>
            <person name="Albersmeier A."/>
            <person name="Kalinowski J."/>
            <person name="Ruckert C."/>
        </authorList>
    </citation>
    <scope>NUCLEOTIDE SEQUENCE</scope>
    <source>
        <strain evidence="1">KCTC 23077</strain>
    </source>
</reference>
<sequence length="135" mass="15300">MREDEAVIVFDGVCGLCNRWVDFLLRHDRGRSFRFASMQSAAGRELMLRHGLDADDPASFLLVDRDGAWTDARAIRRVFAGLGGGWRVVDGLIGAVPSAVADRVYRFVARHRYRLFGRRSQCRLPTPDESSRFID</sequence>
<dbReference type="GO" id="GO:0015035">
    <property type="term" value="F:protein-disulfide reductase activity"/>
    <property type="evidence" value="ECO:0007669"/>
    <property type="project" value="InterPro"/>
</dbReference>
<evidence type="ECO:0000313" key="1">
    <source>
        <dbReference type="EMBL" id="GHA69751.1"/>
    </source>
</evidence>
<evidence type="ECO:0000313" key="2">
    <source>
        <dbReference type="Proteomes" id="UP000646426"/>
    </source>
</evidence>
<organism evidence="1 2">
    <name type="scientific">Cognatilysobacter bugurensis</name>
    <dbReference type="NCBI Taxonomy" id="543356"/>
    <lineage>
        <taxon>Bacteria</taxon>
        <taxon>Pseudomonadati</taxon>
        <taxon>Pseudomonadota</taxon>
        <taxon>Gammaproteobacteria</taxon>
        <taxon>Lysobacterales</taxon>
        <taxon>Lysobacteraceae</taxon>
        <taxon>Cognatilysobacter</taxon>
    </lineage>
</organism>
<proteinExistence type="predicted"/>
<reference evidence="1" key="2">
    <citation type="submission" date="2020-09" db="EMBL/GenBank/DDBJ databases">
        <authorList>
            <person name="Sun Q."/>
            <person name="Kim S."/>
        </authorList>
    </citation>
    <scope>NUCLEOTIDE SEQUENCE</scope>
    <source>
        <strain evidence="1">KCTC 23077</strain>
    </source>
</reference>
<dbReference type="EMBL" id="BMYD01000001">
    <property type="protein sequence ID" value="GHA69751.1"/>
    <property type="molecule type" value="Genomic_DNA"/>
</dbReference>
<dbReference type="InterPro" id="IPR007263">
    <property type="entry name" value="DCC1-like"/>
</dbReference>
<dbReference type="PANTHER" id="PTHR33639:SF2">
    <property type="entry name" value="DUF393 DOMAIN-CONTAINING PROTEIN"/>
    <property type="match status" value="1"/>
</dbReference>
<dbReference type="Proteomes" id="UP000646426">
    <property type="component" value="Unassembled WGS sequence"/>
</dbReference>
<dbReference type="AlphaFoldDB" id="A0A918STB5"/>
<dbReference type="PANTHER" id="PTHR33639">
    <property type="entry name" value="THIOL-DISULFIDE OXIDOREDUCTASE DCC"/>
    <property type="match status" value="1"/>
</dbReference>
<name>A0A918STB5_9GAMM</name>
<accession>A0A918STB5</accession>